<evidence type="ECO:0000256" key="1">
    <source>
        <dbReference type="ARBA" id="ARBA00022630"/>
    </source>
</evidence>
<comment type="similarity">
    <text evidence="5">Belongs to the dus family.</text>
</comment>
<keyword evidence="1 5" id="KW-0285">Flavoprotein</keyword>
<protein>
    <recommendedName>
        <fullName evidence="5">tRNA-dihydrouridine synthase</fullName>
        <ecNumber evidence="5">1.3.1.-</ecNumber>
    </recommendedName>
</protein>
<name>A0ABS2GWH4_9BURK</name>
<dbReference type="PIRSF" id="PIRSF006621">
    <property type="entry name" value="Dus"/>
    <property type="match status" value="1"/>
</dbReference>
<dbReference type="Gene3D" id="3.20.20.70">
    <property type="entry name" value="Aldolase class I"/>
    <property type="match status" value="1"/>
</dbReference>
<dbReference type="EMBL" id="JACJKX010000015">
    <property type="protein sequence ID" value="MBM6929187.1"/>
    <property type="molecule type" value="Genomic_DNA"/>
</dbReference>
<dbReference type="Proteomes" id="UP000777002">
    <property type="component" value="Unassembled WGS sequence"/>
</dbReference>
<dbReference type="EC" id="1.3.1.-" evidence="5"/>
<keyword evidence="4 5" id="KW-0560">Oxidoreductase</keyword>
<comment type="function">
    <text evidence="5">Catalyzes the synthesis of 5,6-dihydrouridine (D), a modified base found in the D-loop of most tRNAs, via the reduction of the C5-C6 double bond in target uridines.</text>
</comment>
<comment type="cofactor">
    <cofactor evidence="5">
        <name>FMN</name>
        <dbReference type="ChEBI" id="CHEBI:58210"/>
    </cofactor>
</comment>
<evidence type="ECO:0000313" key="8">
    <source>
        <dbReference type="Proteomes" id="UP000777002"/>
    </source>
</evidence>
<evidence type="ECO:0000313" key="7">
    <source>
        <dbReference type="EMBL" id="MBM6929187.1"/>
    </source>
</evidence>
<dbReference type="SUPFAM" id="SSF51395">
    <property type="entry name" value="FMN-linked oxidoreductases"/>
    <property type="match status" value="1"/>
</dbReference>
<evidence type="ECO:0000256" key="4">
    <source>
        <dbReference type="ARBA" id="ARBA00023002"/>
    </source>
</evidence>
<dbReference type="InterPro" id="IPR035587">
    <property type="entry name" value="DUS-like_FMN-bd"/>
</dbReference>
<feature type="domain" description="DUS-like FMN-binding" evidence="6">
    <location>
        <begin position="1"/>
        <end position="231"/>
    </location>
</feature>
<dbReference type="PANTHER" id="PTHR45846:SF1">
    <property type="entry name" value="TRNA-DIHYDROURIDINE(47) SYNTHASE [NAD(P)(+)]-LIKE"/>
    <property type="match status" value="1"/>
</dbReference>
<dbReference type="Pfam" id="PF01207">
    <property type="entry name" value="Dus"/>
    <property type="match status" value="1"/>
</dbReference>
<accession>A0ABS2GWH4</accession>
<keyword evidence="2 5" id="KW-0288">FMN</keyword>
<evidence type="ECO:0000259" key="6">
    <source>
        <dbReference type="Pfam" id="PF01207"/>
    </source>
</evidence>
<organism evidence="7 8">
    <name type="scientific">Parasutterella secunda</name>
    <dbReference type="NCBI Taxonomy" id="626947"/>
    <lineage>
        <taxon>Bacteria</taxon>
        <taxon>Pseudomonadati</taxon>
        <taxon>Pseudomonadota</taxon>
        <taxon>Betaproteobacteria</taxon>
        <taxon>Burkholderiales</taxon>
        <taxon>Sutterellaceae</taxon>
        <taxon>Parasutterella</taxon>
    </lineage>
</organism>
<proteinExistence type="inferred from homology"/>
<sequence length="318" mass="36548">MEGLTGFPFRRVHAHFFGAADSYYLPFITPTTLPRFTDRQMRELAPDINLGIRVVPQLLTRRTEDFLWAARALADLGYDEVNLNLGCPAGTVVAKGKDSGFLREPAELQHFLDKIFNADLPIAISLKTRLGWSDENEFDLLADVYNHYPQMKSLTIHPRVRSDFYKGDVRENVFRQYFHCLKMPVGYNGDVITVGDIEKVRSQYAPLAHIMVGRALMADPALFRKAKGGAPATLEEIQTYYDALLESYCVAFGNVKNALMRMKEYWFFQHNLFENAERAVKAIYKAKSMDDYLNATRFIYENCKLKTESHFGWKKELL</sequence>
<keyword evidence="8" id="KW-1185">Reference proteome</keyword>
<evidence type="ECO:0000256" key="2">
    <source>
        <dbReference type="ARBA" id="ARBA00022643"/>
    </source>
</evidence>
<dbReference type="CDD" id="cd02801">
    <property type="entry name" value="DUS_like_FMN"/>
    <property type="match status" value="1"/>
</dbReference>
<reference evidence="7 8" key="1">
    <citation type="journal article" date="2021" name="Sci. Rep.">
        <title>The distribution of antibiotic resistance genes in chicken gut microbiota commensals.</title>
        <authorList>
            <person name="Juricova H."/>
            <person name="Matiasovicova J."/>
            <person name="Kubasova T."/>
            <person name="Cejkova D."/>
            <person name="Rychlik I."/>
        </authorList>
    </citation>
    <scope>NUCLEOTIDE SEQUENCE [LARGE SCALE GENOMIC DNA]</scope>
    <source>
        <strain evidence="7 8">An562</strain>
    </source>
</reference>
<comment type="caution">
    <text evidence="7">The sequence shown here is derived from an EMBL/GenBank/DDBJ whole genome shotgun (WGS) entry which is preliminary data.</text>
</comment>
<dbReference type="InterPro" id="IPR013785">
    <property type="entry name" value="Aldolase_TIM"/>
</dbReference>
<evidence type="ECO:0000256" key="3">
    <source>
        <dbReference type="ARBA" id="ARBA00022694"/>
    </source>
</evidence>
<gene>
    <name evidence="7" type="ORF">H5985_07905</name>
</gene>
<evidence type="ECO:0000256" key="5">
    <source>
        <dbReference type="PIRNR" id="PIRNR006621"/>
    </source>
</evidence>
<dbReference type="PANTHER" id="PTHR45846">
    <property type="entry name" value="TRNA-DIHYDROURIDINE(47) SYNTHASE [NAD(P)(+)]-LIKE"/>
    <property type="match status" value="1"/>
</dbReference>
<dbReference type="InterPro" id="IPR001269">
    <property type="entry name" value="DUS_fam"/>
</dbReference>
<keyword evidence="3 5" id="KW-0819">tRNA processing</keyword>